<proteinExistence type="inferred from homology"/>
<keyword evidence="2 9" id="KW-0808">Transferase</keyword>
<comment type="catalytic activity">
    <reaction evidence="7 9 10">
        <text>2-(2-carboxy-4-methylthiazol-5-yl)ethyl phosphate + 4-amino-2-methyl-5-(diphosphooxymethyl)pyrimidine + 2 H(+) = thiamine phosphate + CO2 + diphosphate</text>
        <dbReference type="Rhea" id="RHEA:47848"/>
        <dbReference type="ChEBI" id="CHEBI:15378"/>
        <dbReference type="ChEBI" id="CHEBI:16526"/>
        <dbReference type="ChEBI" id="CHEBI:33019"/>
        <dbReference type="ChEBI" id="CHEBI:37575"/>
        <dbReference type="ChEBI" id="CHEBI:57841"/>
        <dbReference type="ChEBI" id="CHEBI:62890"/>
        <dbReference type="EC" id="2.5.1.3"/>
    </reaction>
</comment>
<comment type="pathway">
    <text evidence="1 9 11">Cofactor biosynthesis; thiamine diphosphate biosynthesis; thiamine phosphate from 4-amino-2-methyl-5-diphosphomethylpyrimidine and 4-methyl-5-(2-phosphoethyl)-thiazole: step 1/1.</text>
</comment>
<evidence type="ECO:0000256" key="1">
    <source>
        <dbReference type="ARBA" id="ARBA00005165"/>
    </source>
</evidence>
<keyword evidence="5 9" id="KW-0784">Thiamine biosynthesis</keyword>
<evidence type="ECO:0000256" key="5">
    <source>
        <dbReference type="ARBA" id="ARBA00022977"/>
    </source>
</evidence>
<evidence type="ECO:0000259" key="13">
    <source>
        <dbReference type="Pfam" id="PF02581"/>
    </source>
</evidence>
<dbReference type="EC" id="2.5.1.3" evidence="9"/>
<evidence type="ECO:0000313" key="14">
    <source>
        <dbReference type="EMBL" id="BBH92339.1"/>
    </source>
</evidence>
<evidence type="ECO:0000256" key="12">
    <source>
        <dbReference type="SAM" id="MobiDB-lite"/>
    </source>
</evidence>
<feature type="binding site" evidence="9">
    <location>
        <position position="155"/>
    </location>
    <ligand>
        <name>4-amino-2-methyl-5-(diphosphooxymethyl)pyrimidine</name>
        <dbReference type="ChEBI" id="CHEBI:57841"/>
    </ligand>
</feature>
<dbReference type="Pfam" id="PF02581">
    <property type="entry name" value="TMP-TENI"/>
    <property type="match status" value="1"/>
</dbReference>
<feature type="binding site" evidence="9">
    <location>
        <begin position="152"/>
        <end position="154"/>
    </location>
    <ligand>
        <name>2-[(2R,5Z)-2-carboxy-4-methylthiazol-5(2H)-ylidene]ethyl phosphate</name>
        <dbReference type="ChEBI" id="CHEBI:62899"/>
    </ligand>
</feature>
<dbReference type="GO" id="GO:0005737">
    <property type="term" value="C:cytoplasm"/>
    <property type="evidence" value="ECO:0007669"/>
    <property type="project" value="TreeGrafter"/>
</dbReference>
<dbReference type="NCBIfam" id="TIGR00693">
    <property type="entry name" value="thiE"/>
    <property type="match status" value="1"/>
</dbReference>
<feature type="domain" description="Thiamine phosphate synthase/TenI" evidence="13">
    <location>
        <begin position="25"/>
        <end position="206"/>
    </location>
</feature>
<evidence type="ECO:0000256" key="4">
    <source>
        <dbReference type="ARBA" id="ARBA00022842"/>
    </source>
</evidence>
<dbReference type="GO" id="GO:0009229">
    <property type="term" value="P:thiamine diphosphate biosynthetic process"/>
    <property type="evidence" value="ECO:0007669"/>
    <property type="project" value="UniProtKB-UniRule"/>
</dbReference>
<comment type="catalytic activity">
    <reaction evidence="8 9 10">
        <text>2-[(2R,5Z)-2-carboxy-4-methylthiazol-5(2H)-ylidene]ethyl phosphate + 4-amino-2-methyl-5-(diphosphooxymethyl)pyrimidine + 2 H(+) = thiamine phosphate + CO2 + diphosphate</text>
        <dbReference type="Rhea" id="RHEA:47844"/>
        <dbReference type="ChEBI" id="CHEBI:15378"/>
        <dbReference type="ChEBI" id="CHEBI:16526"/>
        <dbReference type="ChEBI" id="CHEBI:33019"/>
        <dbReference type="ChEBI" id="CHEBI:37575"/>
        <dbReference type="ChEBI" id="CHEBI:57841"/>
        <dbReference type="ChEBI" id="CHEBI:62899"/>
        <dbReference type="EC" id="2.5.1.3"/>
    </reaction>
</comment>
<dbReference type="AlphaFoldDB" id="A0A455SZ25"/>
<dbReference type="UniPathway" id="UPA00060">
    <property type="reaction ID" value="UER00141"/>
</dbReference>
<comment type="catalytic activity">
    <reaction evidence="6 9 10">
        <text>4-methyl-5-(2-phosphooxyethyl)-thiazole + 4-amino-2-methyl-5-(diphosphooxymethyl)pyrimidine + H(+) = thiamine phosphate + diphosphate</text>
        <dbReference type="Rhea" id="RHEA:22328"/>
        <dbReference type="ChEBI" id="CHEBI:15378"/>
        <dbReference type="ChEBI" id="CHEBI:33019"/>
        <dbReference type="ChEBI" id="CHEBI:37575"/>
        <dbReference type="ChEBI" id="CHEBI:57841"/>
        <dbReference type="ChEBI" id="CHEBI:58296"/>
        <dbReference type="EC" id="2.5.1.3"/>
    </reaction>
</comment>
<gene>
    <name evidence="9" type="primary">thiE</name>
    <name evidence="14" type="ORF">KTA_05380</name>
</gene>
<evidence type="ECO:0000256" key="11">
    <source>
        <dbReference type="RuleBase" id="RU004253"/>
    </source>
</evidence>
<feature type="binding site" evidence="9">
    <location>
        <position position="85"/>
    </location>
    <ligand>
        <name>Mg(2+)</name>
        <dbReference type="ChEBI" id="CHEBI:18420"/>
    </ligand>
</feature>
<evidence type="ECO:0000256" key="3">
    <source>
        <dbReference type="ARBA" id="ARBA00022723"/>
    </source>
</evidence>
<reference evidence="14" key="1">
    <citation type="submission" date="2018-12" db="EMBL/GenBank/DDBJ databases">
        <title>Novel natural products biosynthetic potential of the class Ktedonobacteria.</title>
        <authorList>
            <person name="Zheng Y."/>
            <person name="Saitou A."/>
            <person name="Wang C.M."/>
            <person name="Toyoda A."/>
            <person name="Minakuchi Y."/>
            <person name="Sekiguchi Y."/>
            <person name="Ueda K."/>
            <person name="Takano H."/>
            <person name="Sakai Y."/>
            <person name="Yokota A."/>
            <person name="Yabe S."/>
        </authorList>
    </citation>
    <scope>NUCLEOTIDE SEQUENCE</scope>
    <source>
        <strain evidence="14">A3-2</strain>
    </source>
</reference>
<dbReference type="GO" id="GO:0000287">
    <property type="term" value="F:magnesium ion binding"/>
    <property type="evidence" value="ECO:0007669"/>
    <property type="project" value="UniProtKB-UniRule"/>
</dbReference>
<dbReference type="Gene3D" id="3.20.20.70">
    <property type="entry name" value="Aldolase class I"/>
    <property type="match status" value="1"/>
</dbReference>
<keyword evidence="4 9" id="KW-0460">Magnesium</keyword>
<dbReference type="InterPro" id="IPR034291">
    <property type="entry name" value="TMP_synthase"/>
</dbReference>
<dbReference type="InterPro" id="IPR036206">
    <property type="entry name" value="ThiamineP_synth_sf"/>
</dbReference>
<dbReference type="InterPro" id="IPR022998">
    <property type="entry name" value="ThiamineP_synth_TenI"/>
</dbReference>
<comment type="caution">
    <text evidence="9">Lacks conserved residue(s) required for the propagation of feature annotation.</text>
</comment>
<sequence length="245" mass="25062">MSEERASEAGGERTAGLPLGERPLLCLVTDERHPALVDIARQALEAGIDLLQLRGPGLSAAQLYELATILGPLARQHGARLIINDRLDVALAVGADGVQLGRRSLPLAVARALRQRCGQSLLLGASVHSLAEAEEAVASGADYLLAGTIFPSPSHPGESGAGPALIRQLRARWPRLPLLAIGGLSAANAAQVIAAGADGIAVISAIYSAASVAQAVDALRQALAAGNQARRQPGPPVAAYNSQAT</sequence>
<evidence type="ECO:0000256" key="7">
    <source>
        <dbReference type="ARBA" id="ARBA00047851"/>
    </source>
</evidence>
<feature type="binding site" evidence="9">
    <location>
        <position position="126"/>
    </location>
    <ligand>
        <name>4-amino-2-methyl-5-(diphosphooxymethyl)pyrimidine</name>
        <dbReference type="ChEBI" id="CHEBI:57841"/>
    </ligand>
</feature>
<evidence type="ECO:0000256" key="10">
    <source>
        <dbReference type="RuleBase" id="RU003826"/>
    </source>
</evidence>
<dbReference type="PANTHER" id="PTHR20857">
    <property type="entry name" value="THIAMINE-PHOSPHATE PYROPHOSPHORYLASE"/>
    <property type="match status" value="1"/>
</dbReference>
<organism evidence="14">
    <name type="scientific">Thermogemmatispora argillosa</name>
    <dbReference type="NCBI Taxonomy" id="2045280"/>
    <lineage>
        <taxon>Bacteria</taxon>
        <taxon>Bacillati</taxon>
        <taxon>Chloroflexota</taxon>
        <taxon>Ktedonobacteria</taxon>
        <taxon>Thermogemmatisporales</taxon>
        <taxon>Thermogemmatisporaceae</taxon>
        <taxon>Thermogemmatispora</taxon>
    </lineage>
</organism>
<feature type="binding site" evidence="9">
    <location>
        <position position="183"/>
    </location>
    <ligand>
        <name>2-[(2R,5Z)-2-carboxy-4-methylthiazol-5(2H)-ylidene]ethyl phosphate</name>
        <dbReference type="ChEBI" id="CHEBI:62899"/>
    </ligand>
</feature>
<keyword evidence="3 9" id="KW-0479">Metal-binding</keyword>
<accession>A0A455SZ25</accession>
<evidence type="ECO:0000256" key="9">
    <source>
        <dbReference type="HAMAP-Rule" id="MF_00097"/>
    </source>
</evidence>
<feature type="binding site" evidence="9">
    <location>
        <begin position="203"/>
        <end position="204"/>
    </location>
    <ligand>
        <name>2-[(2R,5Z)-2-carboxy-4-methylthiazol-5(2H)-ylidene]ethyl phosphate</name>
        <dbReference type="ChEBI" id="CHEBI:62899"/>
    </ligand>
</feature>
<comment type="cofactor">
    <cofactor evidence="9">
        <name>Mg(2+)</name>
        <dbReference type="ChEBI" id="CHEBI:18420"/>
    </cofactor>
    <text evidence="9">Binds 1 Mg(2+) ion per subunit.</text>
</comment>
<dbReference type="GO" id="GO:0009228">
    <property type="term" value="P:thiamine biosynthetic process"/>
    <property type="evidence" value="ECO:0007669"/>
    <property type="project" value="UniProtKB-KW"/>
</dbReference>
<protein>
    <recommendedName>
        <fullName evidence="9">Thiamine-phosphate synthase</fullName>
        <shortName evidence="9">TP synthase</shortName>
        <shortName evidence="9">TPS</shortName>
        <ecNumber evidence="9">2.5.1.3</ecNumber>
    </recommendedName>
    <alternativeName>
        <fullName evidence="9">Thiamine-phosphate pyrophosphorylase</fullName>
        <shortName evidence="9">TMP pyrophosphorylase</shortName>
        <shortName evidence="9">TMP-PPase</shortName>
    </alternativeName>
</protein>
<name>A0A455SZ25_9CHLR</name>
<evidence type="ECO:0000256" key="6">
    <source>
        <dbReference type="ARBA" id="ARBA00047334"/>
    </source>
</evidence>
<dbReference type="PANTHER" id="PTHR20857:SF15">
    <property type="entry name" value="THIAMINE-PHOSPHATE SYNTHASE"/>
    <property type="match status" value="1"/>
</dbReference>
<dbReference type="CDD" id="cd00564">
    <property type="entry name" value="TMP_TenI"/>
    <property type="match status" value="1"/>
</dbReference>
<dbReference type="InterPro" id="IPR013785">
    <property type="entry name" value="Aldolase_TIM"/>
</dbReference>
<dbReference type="SUPFAM" id="SSF51391">
    <property type="entry name" value="Thiamin phosphate synthase"/>
    <property type="match status" value="1"/>
</dbReference>
<evidence type="ECO:0000256" key="8">
    <source>
        <dbReference type="ARBA" id="ARBA00047883"/>
    </source>
</evidence>
<feature type="binding site" evidence="9">
    <location>
        <position position="84"/>
    </location>
    <ligand>
        <name>4-amino-2-methyl-5-(diphosphooxymethyl)pyrimidine</name>
        <dbReference type="ChEBI" id="CHEBI:57841"/>
    </ligand>
</feature>
<dbReference type="EMBL" id="AP019377">
    <property type="protein sequence ID" value="BBH92339.1"/>
    <property type="molecule type" value="Genomic_DNA"/>
</dbReference>
<feature type="region of interest" description="Disordered" evidence="12">
    <location>
        <begin position="226"/>
        <end position="245"/>
    </location>
</feature>
<evidence type="ECO:0000256" key="2">
    <source>
        <dbReference type="ARBA" id="ARBA00022679"/>
    </source>
</evidence>
<dbReference type="HAMAP" id="MF_00097">
    <property type="entry name" value="TMP_synthase"/>
    <property type="match status" value="1"/>
</dbReference>
<comment type="similarity">
    <text evidence="9 10">Belongs to the thiamine-phosphate synthase family.</text>
</comment>
<dbReference type="GO" id="GO:0004789">
    <property type="term" value="F:thiamine-phosphate diphosphorylase activity"/>
    <property type="evidence" value="ECO:0007669"/>
    <property type="project" value="UniProtKB-UniRule"/>
</dbReference>
<comment type="function">
    <text evidence="9">Condenses 4-methyl-5-(beta-hydroxyethyl)thiazole monophosphate (THZ-P) and 2-methyl-4-amino-5-hydroxymethyl pyrimidine pyrophosphate (HMP-PP) to form thiamine monophosphate (TMP).</text>
</comment>